<gene>
    <name evidence="2" type="ORF">CKO31_24630</name>
</gene>
<sequence>MRFKLPRTYKLLLALAVVVGPFYWLMFTEDGRRRSDLFLLHVLGKPGFNIAYDRLSGAVTRADIEEQFPKIDFQCAERQSALGDKVCGAEIASFNGLPARRALLHYGAGRLTALRLDYRPQYHRLLAQSLRNGLGEPTQEAGGSTLRWRAEGGTIVLPAKPPETDANAALMWVAPALTGDY</sequence>
<protein>
    <recommendedName>
        <fullName evidence="4">TNase-like domain-containing protein</fullName>
    </recommendedName>
</protein>
<dbReference type="EMBL" id="NRRV01000131">
    <property type="protein sequence ID" value="MBK1633858.1"/>
    <property type="molecule type" value="Genomic_DNA"/>
</dbReference>
<evidence type="ECO:0000256" key="1">
    <source>
        <dbReference type="SAM" id="Phobius"/>
    </source>
</evidence>
<proteinExistence type="predicted"/>
<keyword evidence="1" id="KW-1133">Transmembrane helix</keyword>
<dbReference type="RefSeq" id="WP_200243332.1">
    <property type="nucleotide sequence ID" value="NZ_NRRV01000131.1"/>
</dbReference>
<evidence type="ECO:0000313" key="2">
    <source>
        <dbReference type="EMBL" id="MBK1633858.1"/>
    </source>
</evidence>
<keyword evidence="3" id="KW-1185">Reference proteome</keyword>
<evidence type="ECO:0000313" key="3">
    <source>
        <dbReference type="Proteomes" id="UP000748752"/>
    </source>
</evidence>
<reference evidence="2 3" key="1">
    <citation type="journal article" date="2020" name="Microorganisms">
        <title>Osmotic Adaptation and Compatible Solute Biosynthesis of Phototrophic Bacteria as Revealed from Genome Analyses.</title>
        <authorList>
            <person name="Imhoff J.F."/>
            <person name="Rahn T."/>
            <person name="Kunzel S."/>
            <person name="Keller A."/>
            <person name="Neulinger S.C."/>
        </authorList>
    </citation>
    <scope>NUCLEOTIDE SEQUENCE [LARGE SCALE GENOMIC DNA]</scope>
    <source>
        <strain evidence="2 3">DSM 6210</strain>
    </source>
</reference>
<evidence type="ECO:0008006" key="4">
    <source>
        <dbReference type="Google" id="ProtNLM"/>
    </source>
</evidence>
<dbReference type="Proteomes" id="UP000748752">
    <property type="component" value="Unassembled WGS sequence"/>
</dbReference>
<keyword evidence="1" id="KW-0472">Membrane</keyword>
<organism evidence="2 3">
    <name type="scientific">Thiohalocapsa halophila</name>
    <dbReference type="NCBI Taxonomy" id="69359"/>
    <lineage>
        <taxon>Bacteria</taxon>
        <taxon>Pseudomonadati</taxon>
        <taxon>Pseudomonadota</taxon>
        <taxon>Gammaproteobacteria</taxon>
        <taxon>Chromatiales</taxon>
        <taxon>Chromatiaceae</taxon>
        <taxon>Thiohalocapsa</taxon>
    </lineage>
</organism>
<accession>A0ABS1CPI5</accession>
<name>A0ABS1CPI5_9GAMM</name>
<comment type="caution">
    <text evidence="2">The sequence shown here is derived from an EMBL/GenBank/DDBJ whole genome shotgun (WGS) entry which is preliminary data.</text>
</comment>
<keyword evidence="1" id="KW-0812">Transmembrane</keyword>
<feature type="transmembrane region" description="Helical" evidence="1">
    <location>
        <begin position="9"/>
        <end position="27"/>
    </location>
</feature>